<dbReference type="STRING" id="27349.A0A0L6V6C5"/>
<evidence type="ECO:0000256" key="1">
    <source>
        <dbReference type="ARBA" id="ARBA00009922"/>
    </source>
</evidence>
<dbReference type="GO" id="GO:0003677">
    <property type="term" value="F:DNA binding"/>
    <property type="evidence" value="ECO:0007669"/>
    <property type="project" value="UniProtKB-KW"/>
</dbReference>
<dbReference type="GO" id="GO:0016787">
    <property type="term" value="F:hydrolase activity"/>
    <property type="evidence" value="ECO:0007669"/>
    <property type="project" value="UniProtKB-UniRule"/>
</dbReference>
<dbReference type="CDD" id="cd17932">
    <property type="entry name" value="DEXQc_UvrD"/>
    <property type="match status" value="1"/>
</dbReference>
<dbReference type="SUPFAM" id="SSF52540">
    <property type="entry name" value="P-loop containing nucleoside triphosphate hydrolases"/>
    <property type="match status" value="1"/>
</dbReference>
<dbReference type="Pfam" id="PF13361">
    <property type="entry name" value="UvrD_C"/>
    <property type="match status" value="1"/>
</dbReference>
<evidence type="ECO:0000256" key="11">
    <source>
        <dbReference type="PROSITE-ProRule" id="PRU00560"/>
    </source>
</evidence>
<dbReference type="EMBL" id="LAVV01007513">
    <property type="protein sequence ID" value="KNZ55685.1"/>
    <property type="molecule type" value="Genomic_DNA"/>
</dbReference>
<comment type="caution">
    <text evidence="14">The sequence shown here is derived from an EMBL/GenBank/DDBJ whole genome shotgun (WGS) entry which is preliminary data.</text>
</comment>
<dbReference type="Pfam" id="PF00580">
    <property type="entry name" value="UvrD-helicase"/>
    <property type="match status" value="1"/>
</dbReference>
<evidence type="ECO:0000256" key="4">
    <source>
        <dbReference type="ARBA" id="ARBA00022806"/>
    </source>
</evidence>
<dbReference type="Gene3D" id="3.40.50.300">
    <property type="entry name" value="P-loop containing nucleotide triphosphate hydrolases"/>
    <property type="match status" value="2"/>
</dbReference>
<sequence length="506" mass="56328">MTVCVKEDSECCVVCGGVTVSVMSRGVSRWCHGVYAPSLNWLTAPISTALHRILVNSHPMDSAEPQWLKSLNYNQLKAVQQPSTGSLQILAGPGSGKTRVLTYRIAYLLRKCEIPPTALVAVTFTNKSAKEMQHRLAALIGGSLAGEVIMGTFHGMCKQLLSHMPFFHPVLRKHSTKVNLKPNWVICDRDQQLQYAKTTLKDPQFAEQLQDGSLKPKTVVEAISKAKSQGSSPEAMLRQADTPYQKLMAMLYRSVVTHAEQLFRSHPSIISHIQHVLIDEFQDTNTVQYQIMRLLAHRGAVTIVGDPDQGIYGFRYAQAVNLKKMIEGKILLDLSQLHNLTSPFSCISRFSGHPGCIAGGELPLQFIYLKSISGRSSARITDQDRIDKNLYTTHPPVGLPMVRPFGNPMEEADFIAQEIHRVVAYSGGQLDYNDFCILMRYNALSRNLEAALKAARIPVRMLGAQKFFERAEVKDILAYLQLADNPAFSPAFERVINTPRRKLGAL</sequence>
<dbReference type="InterPro" id="IPR000212">
    <property type="entry name" value="DNA_helicase_UvrD/REP"/>
</dbReference>
<gene>
    <name evidence="14" type="ORF">VP01_260g2</name>
</gene>
<dbReference type="Gene3D" id="1.10.10.160">
    <property type="match status" value="1"/>
</dbReference>
<evidence type="ECO:0000259" key="13">
    <source>
        <dbReference type="PROSITE" id="PS51217"/>
    </source>
</evidence>
<protein>
    <recommendedName>
        <fullName evidence="9">DNA 3'-5' helicase</fullName>
        <ecNumber evidence="9">5.6.2.4</ecNumber>
    </recommendedName>
</protein>
<keyword evidence="3 11" id="KW-0378">Hydrolase</keyword>
<keyword evidence="6" id="KW-0238">DNA-binding</keyword>
<dbReference type="PROSITE" id="PS51217">
    <property type="entry name" value="UVRD_HELICASE_CTER"/>
    <property type="match status" value="1"/>
</dbReference>
<feature type="domain" description="UvrD-like helicase C-terminal" evidence="13">
    <location>
        <begin position="369"/>
        <end position="506"/>
    </location>
</feature>
<evidence type="ECO:0000256" key="8">
    <source>
        <dbReference type="ARBA" id="ARBA00034617"/>
    </source>
</evidence>
<keyword evidence="15" id="KW-1185">Reference proteome</keyword>
<proteinExistence type="inferred from homology"/>
<feature type="domain" description="UvrD-like helicase ATP-binding" evidence="12">
    <location>
        <begin position="70"/>
        <end position="341"/>
    </location>
</feature>
<dbReference type="GO" id="GO:0005634">
    <property type="term" value="C:nucleus"/>
    <property type="evidence" value="ECO:0007669"/>
    <property type="project" value="TreeGrafter"/>
</dbReference>
<evidence type="ECO:0000256" key="9">
    <source>
        <dbReference type="ARBA" id="ARBA00034808"/>
    </source>
</evidence>
<dbReference type="PROSITE" id="PS51198">
    <property type="entry name" value="UVRD_HELICASE_ATP_BIND"/>
    <property type="match status" value="1"/>
</dbReference>
<dbReference type="GO" id="GO:0005524">
    <property type="term" value="F:ATP binding"/>
    <property type="evidence" value="ECO:0007669"/>
    <property type="project" value="UniProtKB-UniRule"/>
</dbReference>
<evidence type="ECO:0000256" key="2">
    <source>
        <dbReference type="ARBA" id="ARBA00022741"/>
    </source>
</evidence>
<comment type="catalytic activity">
    <reaction evidence="8">
        <text>Couples ATP hydrolysis with the unwinding of duplex DNA by translocating in the 3'-5' direction.</text>
        <dbReference type="EC" id="5.6.2.4"/>
    </reaction>
</comment>
<evidence type="ECO:0000256" key="5">
    <source>
        <dbReference type="ARBA" id="ARBA00022840"/>
    </source>
</evidence>
<evidence type="ECO:0000259" key="12">
    <source>
        <dbReference type="PROSITE" id="PS51198"/>
    </source>
</evidence>
<dbReference type="InterPro" id="IPR014016">
    <property type="entry name" value="UvrD-like_ATP-bd"/>
</dbReference>
<dbReference type="GO" id="GO:0000725">
    <property type="term" value="P:recombinational repair"/>
    <property type="evidence" value="ECO:0007669"/>
    <property type="project" value="TreeGrafter"/>
</dbReference>
<evidence type="ECO:0000256" key="6">
    <source>
        <dbReference type="ARBA" id="ARBA00023125"/>
    </source>
</evidence>
<dbReference type="InterPro" id="IPR027417">
    <property type="entry name" value="P-loop_NTPase"/>
</dbReference>
<evidence type="ECO:0000256" key="3">
    <source>
        <dbReference type="ARBA" id="ARBA00022801"/>
    </source>
</evidence>
<evidence type="ECO:0000256" key="10">
    <source>
        <dbReference type="ARBA" id="ARBA00048988"/>
    </source>
</evidence>
<name>A0A0L6V6C5_9BASI</name>
<keyword evidence="2 11" id="KW-0547">Nucleotide-binding</keyword>
<dbReference type="GO" id="GO:0043138">
    <property type="term" value="F:3'-5' DNA helicase activity"/>
    <property type="evidence" value="ECO:0007669"/>
    <property type="project" value="UniProtKB-EC"/>
</dbReference>
<organism evidence="14 15">
    <name type="scientific">Puccinia sorghi</name>
    <dbReference type="NCBI Taxonomy" id="27349"/>
    <lineage>
        <taxon>Eukaryota</taxon>
        <taxon>Fungi</taxon>
        <taxon>Dikarya</taxon>
        <taxon>Basidiomycota</taxon>
        <taxon>Pucciniomycotina</taxon>
        <taxon>Pucciniomycetes</taxon>
        <taxon>Pucciniales</taxon>
        <taxon>Pucciniaceae</taxon>
        <taxon>Puccinia</taxon>
    </lineage>
</organism>
<reference evidence="14 15" key="1">
    <citation type="submission" date="2015-08" db="EMBL/GenBank/DDBJ databases">
        <title>Next Generation Sequencing and Analysis of the Genome of Puccinia sorghi L Schw, the Causal Agent of Maize Common Rust.</title>
        <authorList>
            <person name="Rochi L."/>
            <person name="Burguener G."/>
            <person name="Darino M."/>
            <person name="Turjanski A."/>
            <person name="Kreff E."/>
            <person name="Dieguez M.J."/>
            <person name="Sacco F."/>
        </authorList>
    </citation>
    <scope>NUCLEOTIDE SEQUENCE [LARGE SCALE GENOMIC DNA]</scope>
    <source>
        <strain evidence="14 15">RO10H11247</strain>
    </source>
</reference>
<dbReference type="Proteomes" id="UP000037035">
    <property type="component" value="Unassembled WGS sequence"/>
</dbReference>
<keyword evidence="5 11" id="KW-0067">ATP-binding</keyword>
<evidence type="ECO:0000313" key="15">
    <source>
        <dbReference type="Proteomes" id="UP000037035"/>
    </source>
</evidence>
<keyword evidence="7" id="KW-0413">Isomerase</keyword>
<feature type="binding site" evidence="11">
    <location>
        <begin position="91"/>
        <end position="98"/>
    </location>
    <ligand>
        <name>ATP</name>
        <dbReference type="ChEBI" id="CHEBI:30616"/>
    </ligand>
</feature>
<dbReference type="AlphaFoldDB" id="A0A0L6V6C5"/>
<accession>A0A0L6V6C5</accession>
<comment type="catalytic activity">
    <reaction evidence="10">
        <text>ATP + H2O = ADP + phosphate + H(+)</text>
        <dbReference type="Rhea" id="RHEA:13065"/>
        <dbReference type="ChEBI" id="CHEBI:15377"/>
        <dbReference type="ChEBI" id="CHEBI:15378"/>
        <dbReference type="ChEBI" id="CHEBI:30616"/>
        <dbReference type="ChEBI" id="CHEBI:43474"/>
        <dbReference type="ChEBI" id="CHEBI:456216"/>
        <dbReference type="EC" id="5.6.2.4"/>
    </reaction>
</comment>
<evidence type="ECO:0000313" key="14">
    <source>
        <dbReference type="EMBL" id="KNZ55685.1"/>
    </source>
</evidence>
<dbReference type="InterPro" id="IPR013986">
    <property type="entry name" value="DExx_box_DNA_helicase_dom_sf"/>
</dbReference>
<dbReference type="InterPro" id="IPR014017">
    <property type="entry name" value="DNA_helicase_UvrD-like_C"/>
</dbReference>
<dbReference type="PANTHER" id="PTHR11070:SF2">
    <property type="entry name" value="ATP-DEPENDENT DNA HELICASE SRS2"/>
    <property type="match status" value="1"/>
</dbReference>
<evidence type="ECO:0000256" key="7">
    <source>
        <dbReference type="ARBA" id="ARBA00023235"/>
    </source>
</evidence>
<comment type="similarity">
    <text evidence="1">Belongs to the helicase family. UvrD subfamily.</text>
</comment>
<keyword evidence="4 11" id="KW-0347">Helicase</keyword>
<dbReference type="OrthoDB" id="1470711at2759"/>
<dbReference type="EC" id="5.6.2.4" evidence="9"/>
<dbReference type="Gene3D" id="1.10.486.10">
    <property type="entry name" value="PCRA, domain 4"/>
    <property type="match status" value="1"/>
</dbReference>
<dbReference type="VEuPathDB" id="FungiDB:VP01_260g2"/>
<dbReference type="PANTHER" id="PTHR11070">
    <property type="entry name" value="UVRD / RECB / PCRA DNA HELICASE FAMILY MEMBER"/>
    <property type="match status" value="1"/>
</dbReference>